<dbReference type="SMART" id="SM00487">
    <property type="entry name" value="DEXDc"/>
    <property type="match status" value="1"/>
</dbReference>
<dbReference type="PROSITE" id="PS51194">
    <property type="entry name" value="HELICASE_CTER"/>
    <property type="match status" value="1"/>
</dbReference>
<evidence type="ECO:0000256" key="1">
    <source>
        <dbReference type="ARBA" id="ARBA00004177"/>
    </source>
</evidence>
<dbReference type="FunFam" id="3.40.50.10810:FF:000020">
    <property type="entry name" value="DNA repair and recombination protein RAD54B"/>
    <property type="match status" value="1"/>
</dbReference>
<dbReference type="GO" id="GO:0032456">
    <property type="term" value="P:endocytic recycling"/>
    <property type="evidence" value="ECO:0007669"/>
    <property type="project" value="InterPro"/>
</dbReference>
<sequence length="1826" mass="205994">MRRSAAPSQGSQAKRPRFNVPFKSPCQNTGGEVTESPNPPLSREIVLTPKFTTNNIPVTVNEAKNKTEKILAGLSSKSVPVPSAGPADMFKTFSENGAKQRYFAVMWCKLSKKKHKKWEGDAVLVTQGRNATLYDIEGKVMSLMTEDHFKSGKCFSSLAESTKILTVPERTPMPVADKTFVNPLKGERACTAPSYCTTPRHDPSSPNALVMPQPSAAHQWQYNKKNLPVVDVVVDPYLSVHLRPHQREGVTFLYECVMGFRNLSGRGAILADDMGLGKTLQCISLIWTLYKQGPYGGKPVIKRALIITPGSLVKASTNWFLEIKKWLGTERLKAFAVSSDNRIEEFVNTSIYPIVIISYEMFVRVYEQLQSLQFDIIICDEGHRLKNNNIKTTSLIASMPTPRRVVLTGTPIQNDLQEFFSIVEFCNPGLLGSSGSFKRVFENPIVASRQPSASPEDIELGAERGSELSRITKLFVLRRSQEINIKYLPPKCEVVLFCKPSALQLSLYSQMLQGKLFRSCLRSDGATHLVCIGALKKLCNHPSLIFTKASQAEECPDDIEEGSVYSGLSSLFPPDYQEKIYSAEHAGKLKVLSEILIQIHKDSEKIVIVSNHTKTLDILQQFCSNCGYGYLRLDGQTSTNIRQEIVTKFNSKHCLEKVFLLSSKAGGVGLNLIGASRLLLYDIDWNPANDLQAMARVWRDGQKRKIYIYRLLTTGTIEEKIYQRQISKQGLSGAVMDLKNKREAQFSREELRDLFSLNENTICDTHDLIKCQCDGRDYTGTSEANPLPQTARSCQLGSASIIQKTKTLGMEELLDWKHISGNKLEEKEDWLLGNACSCITFGFWQETNYEKKAPMENSTFDLKDKDTRSKKRQPLQRNYDLESQRKSLVTEAALSHPLQSITVTDVKADKRGTQAKKKAEDVKKSSSFIDPLSSLGPLASSFEGSDPLSKIASQGIDQAPRGTRTKSEDGLDETFEPWSAKKAGILTKYTTSEKLSITTSFLSSADKEKMVIKSHASTTVTDKVRNRLEQLDDFEEGSVQEMLNLSQQDYVKRIEELNQQLITAWENDQRVKALKIVIQSAKLLSDVSVIQFYPSKFVLVTDILDTFGRLVYDRLKEKAVYIPADNFTPDMVSEGAKETCRNWFFKIASIRELIPRFYVEVAILKCYSFLNVGEYNDALQRLADMIRGIGDPLVAIYARCYLSRVGTLVAPQTRDHLMPCFDDFLTTYSQVHSDTVQNTLAVQKMEMPKYLTLFSPALDWLLQCLANKSSEKTLMEVLQKSKKHCNSALLLNSIISAFKPEFVAVRAVQFTDMIKECEDTGFPKHYLYRTLGLCLVMADPPEDQQLTVLNEVWKTVMKLKNPADYIGCSEIWIEYVVKHFGKKEVNKILADIIKHMTPDRAFEDFYPQLQSVVTKILAHIHDFSVLFSIDKFLPFIDMFQKESVKVEVCKNIMEVFVKHQVEPTNDPVIINATMFVCKTMHDSVNALTLDDERKMISNLIAGFIRNISFGRDFEQQLSFYVECRSSFSNLDQVLVQLIQNVNDLSMETRRVVKGNHSRKTGNFVRACAAYCFITIPSIQSSVAQLQLYLLSGQCALLNQCYSQADAFFKAFISLIPEIPKTLQVDGKTRSTEPILVEHIYNFLSTLLIVPDNPDAGVLYLLRGLLNILQNYMWETQTDYKVLVYTRVLALLSAMSQDSYLYHADRVDSNDSMYGSDPKFLNELKSMCSTLVEEVLSYLKTLAQSELYKRQSLVSLELFQTILCHGDIREPSLFSLATKLWGLAQKHGELDTKIMVRCLNGVKSKAAASTIREYTELASKLSLESRT</sequence>
<dbReference type="EMBL" id="JH817391">
    <property type="protein sequence ID" value="EKC30211.1"/>
    <property type="molecule type" value="Genomic_DNA"/>
</dbReference>
<dbReference type="GO" id="GO:0005768">
    <property type="term" value="C:endosome"/>
    <property type="evidence" value="ECO:0007669"/>
    <property type="project" value="UniProtKB-SubCell"/>
</dbReference>
<dbReference type="Gene3D" id="1.20.120.850">
    <property type="entry name" value="SWI2/SNF2 ATPases, N-terminal domain"/>
    <property type="match status" value="1"/>
</dbReference>
<dbReference type="PANTHER" id="PTHR13673">
    <property type="entry name" value="ESOPHAGEAL CANCER ASSOCIATED PROTEIN"/>
    <property type="match status" value="1"/>
</dbReference>
<reference evidence="11" key="1">
    <citation type="journal article" date="2012" name="Nature">
        <title>The oyster genome reveals stress adaptation and complexity of shell formation.</title>
        <authorList>
            <person name="Zhang G."/>
            <person name="Fang X."/>
            <person name="Guo X."/>
            <person name="Li L."/>
            <person name="Luo R."/>
            <person name="Xu F."/>
            <person name="Yang P."/>
            <person name="Zhang L."/>
            <person name="Wang X."/>
            <person name="Qi H."/>
            <person name="Xiong Z."/>
            <person name="Que H."/>
            <person name="Xie Y."/>
            <person name="Holland P.W."/>
            <person name="Paps J."/>
            <person name="Zhu Y."/>
            <person name="Wu F."/>
            <person name="Chen Y."/>
            <person name="Wang J."/>
            <person name="Peng C."/>
            <person name="Meng J."/>
            <person name="Yang L."/>
            <person name="Liu J."/>
            <person name="Wen B."/>
            <person name="Zhang N."/>
            <person name="Huang Z."/>
            <person name="Zhu Q."/>
            <person name="Feng Y."/>
            <person name="Mount A."/>
            <person name="Hedgecock D."/>
            <person name="Xu Z."/>
            <person name="Liu Y."/>
            <person name="Domazet-Loso T."/>
            <person name="Du Y."/>
            <person name="Sun X."/>
            <person name="Zhang S."/>
            <person name="Liu B."/>
            <person name="Cheng P."/>
            <person name="Jiang X."/>
            <person name="Li J."/>
            <person name="Fan D."/>
            <person name="Wang W."/>
            <person name="Fu W."/>
            <person name="Wang T."/>
            <person name="Wang B."/>
            <person name="Zhang J."/>
            <person name="Peng Z."/>
            <person name="Li Y."/>
            <person name="Li N."/>
            <person name="Wang J."/>
            <person name="Chen M."/>
            <person name="He Y."/>
            <person name="Tan F."/>
            <person name="Song X."/>
            <person name="Zheng Q."/>
            <person name="Huang R."/>
            <person name="Yang H."/>
            <person name="Du X."/>
            <person name="Chen L."/>
            <person name="Yang M."/>
            <person name="Gaffney P.M."/>
            <person name="Wang S."/>
            <person name="Luo L."/>
            <person name="She Z."/>
            <person name="Ming Y."/>
            <person name="Huang W."/>
            <person name="Zhang S."/>
            <person name="Huang B."/>
            <person name="Zhang Y."/>
            <person name="Qu T."/>
            <person name="Ni P."/>
            <person name="Miao G."/>
            <person name="Wang J."/>
            <person name="Wang Q."/>
            <person name="Steinberg C.E."/>
            <person name="Wang H."/>
            <person name="Li N."/>
            <person name="Qian L."/>
            <person name="Zhang G."/>
            <person name="Li Y."/>
            <person name="Yang H."/>
            <person name="Liu X."/>
            <person name="Wang J."/>
            <person name="Yin Y."/>
            <person name="Wang J."/>
        </authorList>
    </citation>
    <scope>NUCLEOTIDE SEQUENCE [LARGE SCALE GENOMIC DNA]</scope>
    <source>
        <strain evidence="11">05x7-T-G4-1.051#20</strain>
    </source>
</reference>
<dbReference type="InterPro" id="IPR038718">
    <property type="entry name" value="SNF2-like_sf"/>
</dbReference>
<dbReference type="Gene3D" id="3.40.50.300">
    <property type="entry name" value="P-loop containing nucleotide triphosphate hydrolases"/>
    <property type="match status" value="1"/>
</dbReference>
<dbReference type="InParanoid" id="K1R8A9"/>
<dbReference type="PROSITE" id="PS51192">
    <property type="entry name" value="HELICASE_ATP_BIND_1"/>
    <property type="match status" value="1"/>
</dbReference>
<evidence type="ECO:0000256" key="8">
    <source>
        <dbReference type="ARBA" id="ARBA00022840"/>
    </source>
</evidence>
<dbReference type="InterPro" id="IPR027417">
    <property type="entry name" value="P-loop_NTPase"/>
</dbReference>
<dbReference type="GO" id="GO:0015031">
    <property type="term" value="P:protein transport"/>
    <property type="evidence" value="ECO:0007669"/>
    <property type="project" value="UniProtKB-KW"/>
</dbReference>
<comment type="similarity">
    <text evidence="2">Belongs to the VPS35L family.</text>
</comment>
<dbReference type="GO" id="GO:0016787">
    <property type="term" value="F:hydrolase activity"/>
    <property type="evidence" value="ECO:0007669"/>
    <property type="project" value="UniProtKB-KW"/>
</dbReference>
<dbReference type="PANTHER" id="PTHR13673:SF0">
    <property type="entry name" value="VPS35 ENDOSOMAL PROTEIN-SORTING FACTOR-LIKE"/>
    <property type="match status" value="1"/>
</dbReference>
<evidence type="ECO:0000313" key="11">
    <source>
        <dbReference type="EMBL" id="EKC30211.1"/>
    </source>
</evidence>
<evidence type="ECO:0000256" key="5">
    <source>
        <dbReference type="ARBA" id="ARBA00022753"/>
    </source>
</evidence>
<accession>K1R8A9</accession>
<dbReference type="Pfam" id="PF00271">
    <property type="entry name" value="Helicase_C"/>
    <property type="match status" value="1"/>
</dbReference>
<dbReference type="InterPro" id="IPR029705">
    <property type="entry name" value="VPS35L"/>
</dbReference>
<keyword evidence="7" id="KW-0347">Helicase</keyword>
<dbReference type="GO" id="GO:0005524">
    <property type="term" value="F:ATP binding"/>
    <property type="evidence" value="ECO:0007669"/>
    <property type="project" value="UniProtKB-KW"/>
</dbReference>
<keyword evidence="9" id="KW-0653">Protein transport</keyword>
<evidence type="ECO:0000256" key="10">
    <source>
        <dbReference type="SAM" id="MobiDB-lite"/>
    </source>
</evidence>
<feature type="compositionally biased region" description="Polar residues" evidence="10">
    <location>
        <begin position="1"/>
        <end position="12"/>
    </location>
</feature>
<dbReference type="FunFam" id="3.40.50.300:FF:000332">
    <property type="entry name" value="DNA repair and recombination protein RAD54-like"/>
    <property type="match status" value="1"/>
</dbReference>
<keyword evidence="6" id="KW-0378">Hydrolase</keyword>
<dbReference type="SMART" id="SM00490">
    <property type="entry name" value="HELICc"/>
    <property type="match status" value="1"/>
</dbReference>
<dbReference type="GO" id="GO:0004386">
    <property type="term" value="F:helicase activity"/>
    <property type="evidence" value="ECO:0007669"/>
    <property type="project" value="UniProtKB-KW"/>
</dbReference>
<dbReference type="HOGENOM" id="CLU_237469_0_0_1"/>
<evidence type="ECO:0000256" key="7">
    <source>
        <dbReference type="ARBA" id="ARBA00022806"/>
    </source>
</evidence>
<dbReference type="Pfam" id="PF00176">
    <property type="entry name" value="SNF2-rel_dom"/>
    <property type="match status" value="1"/>
</dbReference>
<evidence type="ECO:0000256" key="9">
    <source>
        <dbReference type="ARBA" id="ARBA00022927"/>
    </source>
</evidence>
<dbReference type="FunCoup" id="K1R8A9">
    <property type="interactions" value="1796"/>
</dbReference>
<dbReference type="InterPro" id="IPR000330">
    <property type="entry name" value="SNF2_N"/>
</dbReference>
<dbReference type="SUPFAM" id="SSF52540">
    <property type="entry name" value="P-loop containing nucleoside triphosphate hydrolases"/>
    <property type="match status" value="2"/>
</dbReference>
<name>K1R8A9_MAGGI</name>
<comment type="subcellular location">
    <subcellularLocation>
        <location evidence="1">Endosome</location>
    </subcellularLocation>
</comment>
<keyword evidence="3" id="KW-0813">Transport</keyword>
<keyword evidence="5" id="KW-0967">Endosome</keyword>
<keyword evidence="8" id="KW-0067">ATP-binding</keyword>
<dbReference type="InterPro" id="IPR014001">
    <property type="entry name" value="Helicase_ATP-bd"/>
</dbReference>
<dbReference type="CDD" id="cd18793">
    <property type="entry name" value="SF2_C_SNF"/>
    <property type="match status" value="1"/>
</dbReference>
<keyword evidence="4" id="KW-0547">Nucleotide-binding</keyword>
<dbReference type="Gene3D" id="3.40.50.10810">
    <property type="entry name" value="Tandem AAA-ATPase domain"/>
    <property type="match status" value="1"/>
</dbReference>
<feature type="region of interest" description="Disordered" evidence="10">
    <location>
        <begin position="1"/>
        <end position="41"/>
    </location>
</feature>
<dbReference type="InterPro" id="IPR049730">
    <property type="entry name" value="SNF2/RAD54-like_C"/>
</dbReference>
<dbReference type="InterPro" id="IPR001650">
    <property type="entry name" value="Helicase_C-like"/>
</dbReference>
<gene>
    <name evidence="11" type="ORF">CGI_10020382</name>
</gene>
<evidence type="ECO:0000256" key="2">
    <source>
        <dbReference type="ARBA" id="ARBA00010704"/>
    </source>
</evidence>
<protein>
    <submittedName>
        <fullName evidence="11">UPF0505 protein C16orf62-like protein</fullName>
    </submittedName>
</protein>
<evidence type="ECO:0000256" key="4">
    <source>
        <dbReference type="ARBA" id="ARBA00022741"/>
    </source>
</evidence>
<organism evidence="11">
    <name type="scientific">Magallana gigas</name>
    <name type="common">Pacific oyster</name>
    <name type="synonym">Crassostrea gigas</name>
    <dbReference type="NCBI Taxonomy" id="29159"/>
    <lineage>
        <taxon>Eukaryota</taxon>
        <taxon>Metazoa</taxon>
        <taxon>Spiralia</taxon>
        <taxon>Lophotrochozoa</taxon>
        <taxon>Mollusca</taxon>
        <taxon>Bivalvia</taxon>
        <taxon>Autobranchia</taxon>
        <taxon>Pteriomorphia</taxon>
        <taxon>Ostreida</taxon>
        <taxon>Ostreoidea</taxon>
        <taxon>Ostreidae</taxon>
        <taxon>Magallana</taxon>
    </lineage>
</organism>
<evidence type="ECO:0000256" key="3">
    <source>
        <dbReference type="ARBA" id="ARBA00022448"/>
    </source>
</evidence>
<evidence type="ECO:0000256" key="6">
    <source>
        <dbReference type="ARBA" id="ARBA00022801"/>
    </source>
</evidence>
<proteinExistence type="inferred from homology"/>